<keyword evidence="2" id="KW-1185">Reference proteome</keyword>
<dbReference type="EMBL" id="VYZN01001569">
    <property type="protein sequence ID" value="KAE9522206.1"/>
    <property type="molecule type" value="Genomic_DNA"/>
</dbReference>
<comment type="caution">
    <text evidence="1">The sequence shown here is derived from an EMBL/GenBank/DDBJ whole genome shotgun (WGS) entry which is preliminary data.</text>
</comment>
<evidence type="ECO:0000313" key="2">
    <source>
        <dbReference type="Proteomes" id="UP000475862"/>
    </source>
</evidence>
<gene>
    <name evidence="1" type="ORF">AGLY_017388</name>
</gene>
<evidence type="ECO:0000313" key="1">
    <source>
        <dbReference type="EMBL" id="KAE9522206.1"/>
    </source>
</evidence>
<dbReference type="InterPro" id="IPR022048">
    <property type="entry name" value="Envelope_fusion-like"/>
</dbReference>
<dbReference type="Proteomes" id="UP000475862">
    <property type="component" value="Unassembled WGS sequence"/>
</dbReference>
<dbReference type="OrthoDB" id="7290788at2759"/>
<dbReference type="AlphaFoldDB" id="A0A6G0SV02"/>
<proteinExistence type="predicted"/>
<protein>
    <submittedName>
        <fullName evidence="1">Uncharacterized protein</fullName>
    </submittedName>
</protein>
<accession>A0A6G0SV02</accession>
<organism evidence="1 2">
    <name type="scientific">Aphis glycines</name>
    <name type="common">Soybean aphid</name>
    <dbReference type="NCBI Taxonomy" id="307491"/>
    <lineage>
        <taxon>Eukaryota</taxon>
        <taxon>Metazoa</taxon>
        <taxon>Ecdysozoa</taxon>
        <taxon>Arthropoda</taxon>
        <taxon>Hexapoda</taxon>
        <taxon>Insecta</taxon>
        <taxon>Pterygota</taxon>
        <taxon>Neoptera</taxon>
        <taxon>Paraneoptera</taxon>
        <taxon>Hemiptera</taxon>
        <taxon>Sternorrhyncha</taxon>
        <taxon>Aphidomorpha</taxon>
        <taxon>Aphidoidea</taxon>
        <taxon>Aphididae</taxon>
        <taxon>Aphidini</taxon>
        <taxon>Aphis</taxon>
        <taxon>Aphis</taxon>
    </lineage>
</organism>
<dbReference type="Pfam" id="PF12259">
    <property type="entry name" value="Baculo_F"/>
    <property type="match status" value="1"/>
</dbReference>
<sequence>MVNHLLKCKEKINFVTKELQLSVANMYKTYKYILLETSIFYENQGEIRIIGAHWELVTYIPLSDYDLRHYQLELEIRNMDEHCKGNNTDHEMCSKYDNVLKTTFNEISVQRKQMYESIGRYLSPTVSMGEYTIGSIRIKRGLVNIMGTAMKTLFGVCDEECAEETIRHINKVEGTNDMIHVIKDQITVVKSSIVVINSACFRFSELFSQ</sequence>
<name>A0A6G0SV02_APHGL</name>
<reference evidence="1 2" key="1">
    <citation type="submission" date="2019-08" db="EMBL/GenBank/DDBJ databases">
        <title>The genome of the soybean aphid Biotype 1, its phylome, world population structure and adaptation to the North American continent.</title>
        <authorList>
            <person name="Giordano R."/>
            <person name="Donthu R.K."/>
            <person name="Hernandez A.G."/>
            <person name="Wright C.L."/>
            <person name="Zimin A.V."/>
        </authorList>
    </citation>
    <scope>NUCLEOTIDE SEQUENCE [LARGE SCALE GENOMIC DNA]</scope>
    <source>
        <tissue evidence="1">Whole aphids</tissue>
    </source>
</reference>
<feature type="non-terminal residue" evidence="1">
    <location>
        <position position="209"/>
    </location>
</feature>